<evidence type="ECO:0000256" key="2">
    <source>
        <dbReference type="ARBA" id="ARBA00022755"/>
    </source>
</evidence>
<evidence type="ECO:0000256" key="3">
    <source>
        <dbReference type="ARBA" id="ARBA00022801"/>
    </source>
</evidence>
<accession>A0A388TJP8</accession>
<dbReference type="EMBL" id="BGZO01000176">
    <property type="protein sequence ID" value="GBR77296.1"/>
    <property type="molecule type" value="Genomic_DNA"/>
</dbReference>
<evidence type="ECO:0000313" key="5">
    <source>
        <dbReference type="EMBL" id="GBR77296.1"/>
    </source>
</evidence>
<dbReference type="GO" id="GO:0005829">
    <property type="term" value="C:cytosol"/>
    <property type="evidence" value="ECO:0007669"/>
    <property type="project" value="TreeGrafter"/>
</dbReference>
<keyword evidence="2" id="KW-0658">Purine biosynthesis</keyword>
<dbReference type="PANTHER" id="PTHR11692">
    <property type="entry name" value="BIFUNCTIONAL PURINE BIOSYNTHESIS PROTEIN PURH"/>
    <property type="match status" value="1"/>
</dbReference>
<dbReference type="InterPro" id="IPR002695">
    <property type="entry name" value="PurH-like"/>
</dbReference>
<dbReference type="SUPFAM" id="SSF53927">
    <property type="entry name" value="Cytidine deaminase-like"/>
    <property type="match status" value="1"/>
</dbReference>
<dbReference type="GO" id="GO:0006189">
    <property type="term" value="P:'de novo' IMP biosynthetic process"/>
    <property type="evidence" value="ECO:0007669"/>
    <property type="project" value="TreeGrafter"/>
</dbReference>
<evidence type="ECO:0000256" key="4">
    <source>
        <dbReference type="ARBA" id="ARBA00023268"/>
    </source>
</evidence>
<keyword evidence="6" id="KW-1185">Reference proteome</keyword>
<dbReference type="Gene3D" id="3.40.140.20">
    <property type="match status" value="2"/>
</dbReference>
<dbReference type="FunFam" id="3.40.140.20:FF:000001">
    <property type="entry name" value="Bifunctional purine biosynthesis protein PurH"/>
    <property type="match status" value="1"/>
</dbReference>
<evidence type="ECO:0000313" key="6">
    <source>
        <dbReference type="Proteomes" id="UP000275925"/>
    </source>
</evidence>
<dbReference type="GO" id="GO:0004643">
    <property type="term" value="F:phosphoribosylaminoimidazolecarboxamide formyltransferase activity"/>
    <property type="evidence" value="ECO:0007669"/>
    <property type="project" value="InterPro"/>
</dbReference>
<dbReference type="InterPro" id="IPR016193">
    <property type="entry name" value="Cytidine_deaminase-like"/>
</dbReference>
<comment type="caution">
    <text evidence="5">The sequence shown here is derived from an EMBL/GenBank/DDBJ whole genome shotgun (WGS) entry which is preliminary data.</text>
</comment>
<gene>
    <name evidence="5" type="primary">purH</name>
    <name evidence="5" type="ORF">NO2_1697</name>
</gene>
<protein>
    <submittedName>
        <fullName evidence="5">Bifunctional phosphoribosylaminoimidazolecarboxamide formyltransferase/IMP cyclohydrolase</fullName>
    </submittedName>
</protein>
<dbReference type="InterPro" id="IPR024051">
    <property type="entry name" value="AICAR_Tfase_dup_dom_sf"/>
</dbReference>
<dbReference type="GO" id="GO:0003937">
    <property type="term" value="F:IMP cyclohydrolase activity"/>
    <property type="evidence" value="ECO:0007669"/>
    <property type="project" value="InterPro"/>
</dbReference>
<feature type="non-terminal residue" evidence="5">
    <location>
        <position position="1"/>
    </location>
</feature>
<organism evidence="5 6">
    <name type="scientific">Candidatus Termititenax persephonae</name>
    <dbReference type="NCBI Taxonomy" id="2218525"/>
    <lineage>
        <taxon>Bacteria</taxon>
        <taxon>Bacillati</taxon>
        <taxon>Candidatus Margulisiibacteriota</taxon>
        <taxon>Candidatus Termititenacia</taxon>
        <taxon>Candidatus Termititenacales</taxon>
        <taxon>Candidatus Termititenacaceae</taxon>
        <taxon>Candidatus Termititenax</taxon>
    </lineage>
</organism>
<dbReference type="PANTHER" id="PTHR11692:SF0">
    <property type="entry name" value="BIFUNCTIONAL PURINE BIOSYNTHESIS PROTEIN ATIC"/>
    <property type="match status" value="1"/>
</dbReference>
<keyword evidence="1" id="KW-0808">Transferase</keyword>
<dbReference type="Pfam" id="PF01808">
    <property type="entry name" value="AICARFT_IMPCHas"/>
    <property type="match status" value="1"/>
</dbReference>
<dbReference type="SMART" id="SM00798">
    <property type="entry name" value="AICARFT_IMPCHas"/>
    <property type="match status" value="1"/>
</dbReference>
<dbReference type="AlphaFoldDB" id="A0A388TJP8"/>
<proteinExistence type="predicted"/>
<keyword evidence="4" id="KW-0511">Multifunctional enzyme</keyword>
<keyword evidence="3" id="KW-0378">Hydrolase</keyword>
<evidence type="ECO:0000256" key="1">
    <source>
        <dbReference type="ARBA" id="ARBA00022679"/>
    </source>
</evidence>
<sequence length="265" mass="28675">LSFNNIIDSDAAQNIVADFSEPAVAIVKHTNPCGAALGNTPEEAYDKALACDPVSAYGGIVGVNRPVTAELAERVAKLFVEVVVAPDFTPEALKKLTEKKNIRLLKTDFVVSGPDVKKTNNGYLVQDRDKTPTSEDDLQLKTKKSPQDLRNLLFAWTICRHVKSNAIVLAKDGATIGVGAGQMSRIDAFDCAVRKAREHNGAKLQGCLLASDAYFPFRDVVDSAAKVGVQEIIQPGGSRRDEESIAACDEHGLAMVFTGRRHFKH</sequence>
<name>A0A388TJP8_9BACT</name>
<reference evidence="5 6" key="1">
    <citation type="journal article" date="2019" name="ISME J.">
        <title>Genome analyses of uncultured TG2/ZB3 bacteria in 'Margulisbacteria' specifically attached to ectosymbiotic spirochetes of protists in the termite gut.</title>
        <authorList>
            <person name="Utami Y.D."/>
            <person name="Kuwahara H."/>
            <person name="Igai K."/>
            <person name="Murakami T."/>
            <person name="Sugaya K."/>
            <person name="Morikawa T."/>
            <person name="Nagura Y."/>
            <person name="Yuki M."/>
            <person name="Deevong P."/>
            <person name="Inoue T."/>
            <person name="Kihara K."/>
            <person name="Lo N."/>
            <person name="Yamada A."/>
            <person name="Ohkuma M."/>
            <person name="Hongoh Y."/>
        </authorList>
    </citation>
    <scope>NUCLEOTIDE SEQUENCE [LARGE SCALE GENOMIC DNA]</scope>
    <source>
        <strain evidence="5">NkOx7-02</strain>
    </source>
</reference>
<dbReference type="Proteomes" id="UP000275925">
    <property type="component" value="Unassembled WGS sequence"/>
</dbReference>